<dbReference type="PANTHER" id="PTHR36582">
    <property type="entry name" value="ANTITOXIN PARD"/>
    <property type="match status" value="1"/>
</dbReference>
<keyword evidence="4" id="KW-1185">Reference proteome</keyword>
<accession>G6EGT8</accession>
<organism evidence="3 4">
    <name type="scientific">Novosphingobium pentaromativorans US6-1</name>
    <dbReference type="NCBI Taxonomy" id="1088721"/>
    <lineage>
        <taxon>Bacteria</taxon>
        <taxon>Pseudomonadati</taxon>
        <taxon>Pseudomonadota</taxon>
        <taxon>Alphaproteobacteria</taxon>
        <taxon>Sphingomonadales</taxon>
        <taxon>Sphingomonadaceae</taxon>
        <taxon>Novosphingobium</taxon>
    </lineage>
</organism>
<dbReference type="InterPro" id="IPR038296">
    <property type="entry name" value="ParD_sf"/>
</dbReference>
<dbReference type="GO" id="GO:0006355">
    <property type="term" value="P:regulation of DNA-templated transcription"/>
    <property type="evidence" value="ECO:0007669"/>
    <property type="project" value="InterPro"/>
</dbReference>
<reference evidence="3 4" key="1">
    <citation type="journal article" date="2012" name="J. Bacteriol.">
        <title>Genome sequence of benzo(a)pyrene-degrading bacterium Novosphingobium pentaromativorans US6-1.</title>
        <authorList>
            <person name="Luo Y.R."/>
            <person name="Kang S.G."/>
            <person name="Kim S.J."/>
            <person name="Kim M.R."/>
            <person name="Li N."/>
            <person name="Lee J.H."/>
            <person name="Kwon K.K."/>
        </authorList>
    </citation>
    <scope>NUCLEOTIDE SEQUENCE [LARGE SCALE GENOMIC DNA]</scope>
    <source>
        <strain evidence="3 4">US6-1</strain>
    </source>
</reference>
<evidence type="ECO:0000256" key="2">
    <source>
        <dbReference type="ARBA" id="ARBA00022649"/>
    </source>
</evidence>
<dbReference type="InterPro" id="IPR010985">
    <property type="entry name" value="Ribbon_hlx_hlx"/>
</dbReference>
<comment type="similarity">
    <text evidence="1">Belongs to the ParD antitoxin family.</text>
</comment>
<dbReference type="Proteomes" id="UP000004030">
    <property type="component" value="Unassembled WGS sequence"/>
</dbReference>
<dbReference type="PATRIC" id="fig|1088721.3.peg.3510"/>
<protein>
    <submittedName>
        <fullName evidence="3">CopG/Arc/MetJ family transcriptional regulator</fullName>
    </submittedName>
</protein>
<dbReference type="eggNOG" id="COG3609">
    <property type="taxonomic scope" value="Bacteria"/>
</dbReference>
<dbReference type="InterPro" id="IPR022789">
    <property type="entry name" value="ParD"/>
</dbReference>
<comment type="caution">
    <text evidence="3">The sequence shown here is derived from an EMBL/GenBank/DDBJ whole genome shotgun (WGS) entry which is preliminary data.</text>
</comment>
<keyword evidence="2" id="KW-1277">Toxin-antitoxin system</keyword>
<dbReference type="PANTHER" id="PTHR36582:SF2">
    <property type="entry name" value="ANTITOXIN PARD"/>
    <property type="match status" value="1"/>
</dbReference>
<evidence type="ECO:0000313" key="3">
    <source>
        <dbReference type="EMBL" id="EHJ59483.1"/>
    </source>
</evidence>
<dbReference type="NCBIfam" id="TIGR02606">
    <property type="entry name" value="antidote_CC2985"/>
    <property type="match status" value="1"/>
</dbReference>
<evidence type="ECO:0000256" key="1">
    <source>
        <dbReference type="ARBA" id="ARBA00008580"/>
    </source>
</evidence>
<sequence length="85" mass="9427">MEVAMATMNISLPDPMKQWVEAQADTGRYSNASDYVRDLIRRDQERADKIAAMQRLVDDARAGGLSDETMADIRARAINQAGLQA</sequence>
<dbReference type="CDD" id="cd22231">
    <property type="entry name" value="RHH_NikR_HicB-like"/>
    <property type="match status" value="1"/>
</dbReference>
<proteinExistence type="inferred from homology"/>
<gene>
    <name evidence="3" type="ORF">NSU_3559</name>
</gene>
<dbReference type="Gene3D" id="6.10.10.120">
    <property type="entry name" value="Antitoxin ParD1-like"/>
    <property type="match status" value="1"/>
</dbReference>
<dbReference type="SUPFAM" id="SSF47598">
    <property type="entry name" value="Ribbon-helix-helix"/>
    <property type="match status" value="1"/>
</dbReference>
<dbReference type="EMBL" id="AGFM01000057">
    <property type="protein sequence ID" value="EHJ59483.1"/>
    <property type="molecule type" value="Genomic_DNA"/>
</dbReference>
<dbReference type="Pfam" id="PF03693">
    <property type="entry name" value="ParD_antitoxin"/>
    <property type="match status" value="1"/>
</dbReference>
<evidence type="ECO:0000313" key="4">
    <source>
        <dbReference type="Proteomes" id="UP000004030"/>
    </source>
</evidence>
<name>G6EGT8_9SPHN</name>
<dbReference type="AlphaFoldDB" id="G6EGT8"/>